<dbReference type="RefSeq" id="YP_004935772.1">
    <property type="nucleotide sequence ID" value="NC_016434.1"/>
</dbReference>
<dbReference type="KEGG" id="vg:11459691"/>
<sequence length="195" mass="21158">MASPRAEWRQSRSPPSPPVAIDRSNLVLDRLKDHLPEKGGWVPLIPLPVRMIILILWAIEPISRGLDYITGDAPNVTQSLNAVEGALPLQAWGAFCLTAGVLILAGFAGRWKRIAISGLHIAGATYFCLAVGLTDTAIERGGDGFRTPVMFFIFALTYWCAAFGYALVRREQVVVVTDDGPEDAKVPDGTADPHH</sequence>
<feature type="transmembrane region" description="Helical" evidence="1">
    <location>
        <begin position="145"/>
        <end position="168"/>
    </location>
</feature>
<evidence type="ECO:0000256" key="1">
    <source>
        <dbReference type="SAM" id="Phobius"/>
    </source>
</evidence>
<name>G8EJQ8_9CAUD</name>
<dbReference type="GeneID" id="11459691"/>
<keyword evidence="1" id="KW-1133">Transmembrane helix</keyword>
<accession>G8EJQ8</accession>
<feature type="transmembrane region" description="Helical" evidence="1">
    <location>
        <begin position="114"/>
        <end position="133"/>
    </location>
</feature>
<dbReference type="EMBL" id="JF923796">
    <property type="protein sequence ID" value="AET09790.1"/>
    <property type="molecule type" value="Genomic_DNA"/>
</dbReference>
<reference evidence="2 3" key="1">
    <citation type="journal article" date="2011" name="Appl. Environ. Microbiol.">
        <title>Genome sequence and characterization of the related Gordonia phages GTE5 and GRU1 and their use as potential biocontrol agents.</title>
        <authorList>
            <person name="Petrovski S."/>
            <person name="Tillett D."/>
            <person name="Seviour R.J."/>
        </authorList>
    </citation>
    <scope>NUCLEOTIDE SEQUENCE [LARGE SCALE GENOMIC DNA]</scope>
</reference>
<proteinExistence type="predicted"/>
<keyword evidence="1" id="KW-0472">Membrane</keyword>
<dbReference type="Proteomes" id="UP000007318">
    <property type="component" value="Segment"/>
</dbReference>
<feature type="transmembrane region" description="Helical" evidence="1">
    <location>
        <begin position="40"/>
        <end position="59"/>
    </location>
</feature>
<keyword evidence="3" id="KW-1185">Reference proteome</keyword>
<evidence type="ECO:0000313" key="3">
    <source>
        <dbReference type="Proteomes" id="UP000007318"/>
    </source>
</evidence>
<keyword evidence="1" id="KW-0812">Transmembrane</keyword>
<feature type="transmembrane region" description="Helical" evidence="1">
    <location>
        <begin position="89"/>
        <end position="107"/>
    </location>
</feature>
<organism evidence="2 3">
    <name type="scientific">Gordonia phage GTE5</name>
    <dbReference type="NCBI Taxonomy" id="319522"/>
    <lineage>
        <taxon>Viruses</taxon>
        <taxon>Duplodnaviria</taxon>
        <taxon>Heunggongvirae</taxon>
        <taxon>Uroviricota</taxon>
        <taxon>Caudoviricetes</taxon>
        <taxon>Zierdtviridae</taxon>
        <taxon>Emilbogenvirinae</taxon>
        <taxon>Gruunavirus</taxon>
        <taxon>Gruunavirus GTE5</taxon>
    </lineage>
</organism>
<protein>
    <submittedName>
        <fullName evidence="2">Uncharacterized protein</fullName>
    </submittedName>
</protein>
<evidence type="ECO:0000313" key="2">
    <source>
        <dbReference type="EMBL" id="AET09790.1"/>
    </source>
</evidence>
<dbReference type="OrthoDB" id="17885at10239"/>